<evidence type="ECO:0000313" key="3">
    <source>
        <dbReference type="Proteomes" id="UP001501047"/>
    </source>
</evidence>
<evidence type="ECO:0000313" key="2">
    <source>
        <dbReference type="EMBL" id="GAA0776326.1"/>
    </source>
</evidence>
<feature type="transmembrane region" description="Helical" evidence="1">
    <location>
        <begin position="136"/>
        <end position="154"/>
    </location>
</feature>
<comment type="caution">
    <text evidence="2">The sequence shown here is derived from an EMBL/GenBank/DDBJ whole genome shotgun (WGS) entry which is preliminary data.</text>
</comment>
<evidence type="ECO:0008006" key="4">
    <source>
        <dbReference type="Google" id="ProtNLM"/>
    </source>
</evidence>
<feature type="transmembrane region" description="Helical" evidence="1">
    <location>
        <begin position="106"/>
        <end position="124"/>
    </location>
</feature>
<feature type="transmembrane region" description="Helical" evidence="1">
    <location>
        <begin position="26"/>
        <end position="45"/>
    </location>
</feature>
<dbReference type="Gene3D" id="3.80.10.10">
    <property type="entry name" value="Ribonuclease Inhibitor"/>
    <property type="match status" value="1"/>
</dbReference>
<dbReference type="Proteomes" id="UP001501047">
    <property type="component" value="Unassembled WGS sequence"/>
</dbReference>
<gene>
    <name evidence="2" type="ORF">GCM10008908_29520</name>
</gene>
<protein>
    <recommendedName>
        <fullName evidence="4">Leucine-rich repeat domain-containing protein</fullName>
    </recommendedName>
</protein>
<organism evidence="2 3">
    <name type="scientific">Clostridium subterminale</name>
    <dbReference type="NCBI Taxonomy" id="1550"/>
    <lineage>
        <taxon>Bacteria</taxon>
        <taxon>Bacillati</taxon>
        <taxon>Bacillota</taxon>
        <taxon>Clostridia</taxon>
        <taxon>Eubacteriales</taxon>
        <taxon>Clostridiaceae</taxon>
        <taxon>Clostridium</taxon>
    </lineage>
</organism>
<keyword evidence="1" id="KW-1133">Transmembrane helix</keyword>
<evidence type="ECO:0000256" key="1">
    <source>
        <dbReference type="SAM" id="Phobius"/>
    </source>
</evidence>
<keyword evidence="1" id="KW-0812">Transmembrane</keyword>
<dbReference type="RefSeq" id="WP_343827244.1">
    <property type="nucleotide sequence ID" value="NZ_BAAACI010000007.1"/>
</dbReference>
<keyword evidence="1" id="KW-0472">Membrane</keyword>
<keyword evidence="3" id="KW-1185">Reference proteome</keyword>
<sequence>MKNQSYHTTIKNNIITLYPQESKNNVWYIASLCFLIAFMIFHLFFSNFLNLDGKFPLVWIVLFSLTLIITITNFNEFHSSNYIIASYIMTIPMILNYFLFKLYVYIPSQILLILSLSLTIIYGATKEFHTRKHLRIIMVILSICVFFLIDYYIYSQRIIKDSNLNLTIKKSIGMDFYSLNSLDKNSLLNINTLKIKNVSNLEGLEYIENLNALDIIDDGLILDYSPITKLDNLKTLSIHGCNLNVLSEVDLIDEAETFQLMYPKTDSINSLPLFPSVKNLTINFSGNFALSTLKNFPSVEEFSLCLEGPLVVDGIEVINNLKILNLSYAYMSNYSKLFDIPTLKTISLKNCYVVNLEDFIKQAEAKGIKVIM</sequence>
<dbReference type="EMBL" id="BAAACI010000007">
    <property type="protein sequence ID" value="GAA0776326.1"/>
    <property type="molecule type" value="Genomic_DNA"/>
</dbReference>
<reference evidence="2 3" key="1">
    <citation type="journal article" date="2019" name="Int. J. Syst. Evol. Microbiol.">
        <title>The Global Catalogue of Microorganisms (GCM) 10K type strain sequencing project: providing services to taxonomists for standard genome sequencing and annotation.</title>
        <authorList>
            <consortium name="The Broad Institute Genomics Platform"/>
            <consortium name="The Broad Institute Genome Sequencing Center for Infectious Disease"/>
            <person name="Wu L."/>
            <person name="Ma J."/>
        </authorList>
    </citation>
    <scope>NUCLEOTIDE SEQUENCE [LARGE SCALE GENOMIC DNA]</scope>
    <source>
        <strain evidence="2 3">JCM 1417</strain>
    </source>
</reference>
<proteinExistence type="predicted"/>
<name>A0ABN1KUJ3_CLOSU</name>
<dbReference type="InterPro" id="IPR032675">
    <property type="entry name" value="LRR_dom_sf"/>
</dbReference>
<accession>A0ABN1KUJ3</accession>
<feature type="transmembrane region" description="Helical" evidence="1">
    <location>
        <begin position="57"/>
        <end position="75"/>
    </location>
</feature>
<feature type="transmembrane region" description="Helical" evidence="1">
    <location>
        <begin position="82"/>
        <end position="100"/>
    </location>
</feature>